<dbReference type="Pfam" id="PF00082">
    <property type="entry name" value="Peptidase_S8"/>
    <property type="match status" value="1"/>
</dbReference>
<evidence type="ECO:0000256" key="1">
    <source>
        <dbReference type="ARBA" id="ARBA00004613"/>
    </source>
</evidence>
<dbReference type="GeneID" id="107432561"/>
<dbReference type="RefSeq" id="XP_048320787.2">
    <property type="nucleotide sequence ID" value="XM_048464830.2"/>
</dbReference>
<evidence type="ECO:0000256" key="5">
    <source>
        <dbReference type="ARBA" id="ARBA00022729"/>
    </source>
</evidence>
<evidence type="ECO:0000259" key="13">
    <source>
        <dbReference type="Pfam" id="PF05922"/>
    </source>
</evidence>
<evidence type="ECO:0000259" key="11">
    <source>
        <dbReference type="Pfam" id="PF00082"/>
    </source>
</evidence>
<dbReference type="InterPro" id="IPR036852">
    <property type="entry name" value="Peptidase_S8/S53_dom_sf"/>
</dbReference>
<evidence type="ECO:0000256" key="2">
    <source>
        <dbReference type="ARBA" id="ARBA00011073"/>
    </source>
</evidence>
<keyword evidence="3" id="KW-0964">Secreted</keyword>
<evidence type="ECO:0000259" key="14">
    <source>
        <dbReference type="Pfam" id="PF17766"/>
    </source>
</evidence>
<dbReference type="Gene3D" id="3.50.30.30">
    <property type="match status" value="1"/>
</dbReference>
<name>A0ABM3I543_ZIZJJ</name>
<dbReference type="PANTHER" id="PTHR10795">
    <property type="entry name" value="PROPROTEIN CONVERTASE SUBTILISIN/KEXIN"/>
    <property type="match status" value="1"/>
</dbReference>
<dbReference type="PRINTS" id="PR00723">
    <property type="entry name" value="SUBTILISIN"/>
</dbReference>
<dbReference type="Pfam" id="PF05922">
    <property type="entry name" value="Inhibitor_I9"/>
    <property type="match status" value="1"/>
</dbReference>
<keyword evidence="15" id="KW-1185">Reference proteome</keyword>
<evidence type="ECO:0000256" key="7">
    <source>
        <dbReference type="ARBA" id="ARBA00022825"/>
    </source>
</evidence>
<dbReference type="InterPro" id="IPR003137">
    <property type="entry name" value="PA_domain"/>
</dbReference>
<dbReference type="Pfam" id="PF17766">
    <property type="entry name" value="fn3_6"/>
    <property type="match status" value="1"/>
</dbReference>
<keyword evidence="5 10" id="KW-0732">Signal</keyword>
<proteinExistence type="inferred from homology"/>
<feature type="active site" description="Charge relay system" evidence="9">
    <location>
        <position position="562"/>
    </location>
</feature>
<dbReference type="InterPro" id="IPR000209">
    <property type="entry name" value="Peptidase_S8/S53_dom"/>
</dbReference>
<sequence length="788" mass="84958">MENTQHKVLEIMFPLGLLLLLLLLLKFSPAIANEQEPAAVGLRNMDDEQSSLQTYIVFTKKPEAAGANSLQHEDLNAWYQSFLPTATSSNHQPQIVHTYRNVVTGFAARLTPEQVKAMEGKEGFLSAQAERMLALQTTHTPYFLGLTKNRGWELWKNESNYGKGVIIGVVDTGIWPDHPSFGDEGVPPAPDKWKGKCELNGTVCNNKLIGARNCIHGDANTLSPYEVGHGTHTSSTAAGNFVKDANAYGNANGTAVGMAPHAHLAIYKVCSIEGCNSSDMLAGLDAAVEDGVDVISMSIVYYHNDYIPFHEDAIALGAFGATQKGILVSCSAGNIGPEHKTLSNEAPWILTVGASTIDRTIKATARLRNGAEFGGESVYQPKDFLPVLLPLIYAGSNGNRSSAFCKDGSLRNMDVKGKIVLCETGGPVSIIAQGYEVRSAGGSAMIVINRKQDGYTTLAEDHVLPATHLDYASGLKIKAYINSTQNPKATILFRGTVIGESSSVAPAVPFFSSRGPSKASPGILKPDIIGPGVSILAAYPFPTDSNIARKKTSMFNILSGTSMSCPHLSGIAALLKSSHPYWSPAAIKSAIMTTADVVNHHGKPIVDEKRSPADVFAIGAGHVNPSKANNPGLIYDIQPDDYIPYLCGLNYTDKQVEIITQRTIKCSKVESIAETQLNYPSFSVVLGSESLSFTRTVTNVGEAKSTYNLEKFVPPGIGIIVRPEQIVFSEVNQKATYTVEFIPHSHKQIGEINPQSHTGKDSKRYAEGYLRWVSDKYSVRSPISIIFA</sequence>
<organism evidence="15 16">
    <name type="scientific">Ziziphus jujuba</name>
    <name type="common">Chinese jujube</name>
    <name type="synonym">Ziziphus sativa</name>
    <dbReference type="NCBI Taxonomy" id="326968"/>
    <lineage>
        <taxon>Eukaryota</taxon>
        <taxon>Viridiplantae</taxon>
        <taxon>Streptophyta</taxon>
        <taxon>Embryophyta</taxon>
        <taxon>Tracheophyta</taxon>
        <taxon>Spermatophyta</taxon>
        <taxon>Magnoliopsida</taxon>
        <taxon>eudicotyledons</taxon>
        <taxon>Gunneridae</taxon>
        <taxon>Pentapetalae</taxon>
        <taxon>rosids</taxon>
        <taxon>fabids</taxon>
        <taxon>Rosales</taxon>
        <taxon>Rhamnaceae</taxon>
        <taxon>Paliureae</taxon>
        <taxon>Ziziphus</taxon>
    </lineage>
</organism>
<feature type="signal peptide" evidence="10">
    <location>
        <begin position="1"/>
        <end position="32"/>
    </location>
</feature>
<evidence type="ECO:0000313" key="15">
    <source>
        <dbReference type="Proteomes" id="UP001652623"/>
    </source>
</evidence>
<dbReference type="Pfam" id="PF02225">
    <property type="entry name" value="PA"/>
    <property type="match status" value="1"/>
</dbReference>
<feature type="domain" description="Peptidase S8/S53" evidence="11">
    <location>
        <begin position="162"/>
        <end position="601"/>
    </location>
</feature>
<accession>A0ABM3I543</accession>
<dbReference type="Proteomes" id="UP001652623">
    <property type="component" value="Chromosome 11"/>
</dbReference>
<feature type="active site" description="Charge relay system" evidence="9">
    <location>
        <position position="229"/>
    </location>
</feature>
<dbReference type="InterPro" id="IPR034197">
    <property type="entry name" value="Peptidases_S8_3"/>
</dbReference>
<dbReference type="Gene3D" id="3.30.70.80">
    <property type="entry name" value="Peptidase S8 propeptide/proteinase inhibitor I9"/>
    <property type="match status" value="1"/>
</dbReference>
<evidence type="ECO:0000256" key="9">
    <source>
        <dbReference type="PROSITE-ProRule" id="PRU01240"/>
    </source>
</evidence>
<evidence type="ECO:0000256" key="3">
    <source>
        <dbReference type="ARBA" id="ARBA00022525"/>
    </source>
</evidence>
<evidence type="ECO:0000259" key="12">
    <source>
        <dbReference type="Pfam" id="PF02225"/>
    </source>
</evidence>
<comment type="subcellular location">
    <subcellularLocation>
        <location evidence="1">Secreted</location>
    </subcellularLocation>
</comment>
<evidence type="ECO:0000313" key="16">
    <source>
        <dbReference type="RefSeq" id="XP_048320787.2"/>
    </source>
</evidence>
<feature type="chain" id="PRO_5046018638" evidence="10">
    <location>
        <begin position="33"/>
        <end position="788"/>
    </location>
</feature>
<dbReference type="CDD" id="cd04852">
    <property type="entry name" value="Peptidases_S8_3"/>
    <property type="match status" value="1"/>
</dbReference>
<dbReference type="CDD" id="cd02120">
    <property type="entry name" value="PA_subtilisin_like"/>
    <property type="match status" value="1"/>
</dbReference>
<evidence type="ECO:0000256" key="6">
    <source>
        <dbReference type="ARBA" id="ARBA00022801"/>
    </source>
</evidence>
<dbReference type="InterPro" id="IPR010259">
    <property type="entry name" value="S8pro/Inhibitor_I9"/>
</dbReference>
<keyword evidence="6 9" id="KW-0378">Hydrolase</keyword>
<dbReference type="PROSITE" id="PS00136">
    <property type="entry name" value="SUBTILASE_ASP"/>
    <property type="match status" value="1"/>
</dbReference>
<evidence type="ECO:0000256" key="8">
    <source>
        <dbReference type="ARBA" id="ARBA00023180"/>
    </source>
</evidence>
<dbReference type="PROSITE" id="PS51892">
    <property type="entry name" value="SUBTILASE"/>
    <property type="match status" value="1"/>
</dbReference>
<feature type="domain" description="Inhibitor I9" evidence="13">
    <location>
        <begin position="54"/>
        <end position="133"/>
    </location>
</feature>
<dbReference type="InterPro" id="IPR023827">
    <property type="entry name" value="Peptidase_S8_Asp-AS"/>
</dbReference>
<dbReference type="InterPro" id="IPR041469">
    <property type="entry name" value="Subtilisin-like_FN3"/>
</dbReference>
<feature type="active site" description="Charge relay system" evidence="9">
    <location>
        <position position="171"/>
    </location>
</feature>
<evidence type="ECO:0000256" key="10">
    <source>
        <dbReference type="SAM" id="SignalP"/>
    </source>
</evidence>
<keyword evidence="7 9" id="KW-0720">Serine protease</keyword>
<dbReference type="InterPro" id="IPR045051">
    <property type="entry name" value="SBT"/>
</dbReference>
<feature type="domain" description="PA" evidence="12">
    <location>
        <begin position="389"/>
        <end position="477"/>
    </location>
</feature>
<keyword evidence="8" id="KW-0325">Glycoprotein</keyword>
<comment type="similarity">
    <text evidence="2 9">Belongs to the peptidase S8 family.</text>
</comment>
<dbReference type="InterPro" id="IPR015500">
    <property type="entry name" value="Peptidase_S8_subtilisin-rel"/>
</dbReference>
<dbReference type="SUPFAM" id="SSF52743">
    <property type="entry name" value="Subtilisin-like"/>
    <property type="match status" value="1"/>
</dbReference>
<protein>
    <submittedName>
        <fullName evidence="16">Subtilisin-like protease 3</fullName>
    </submittedName>
</protein>
<dbReference type="InterPro" id="IPR037045">
    <property type="entry name" value="S8pro/Inhibitor_I9_sf"/>
</dbReference>
<dbReference type="Gene3D" id="2.60.40.2310">
    <property type="match status" value="1"/>
</dbReference>
<keyword evidence="4 9" id="KW-0645">Protease</keyword>
<dbReference type="Gene3D" id="3.40.50.200">
    <property type="entry name" value="Peptidase S8/S53 domain"/>
    <property type="match status" value="1"/>
</dbReference>
<feature type="domain" description="Subtilisin-like protease fibronectin type-III" evidence="14">
    <location>
        <begin position="676"/>
        <end position="785"/>
    </location>
</feature>
<reference evidence="16" key="1">
    <citation type="submission" date="2025-08" db="UniProtKB">
        <authorList>
            <consortium name="RefSeq"/>
        </authorList>
    </citation>
    <scope>IDENTIFICATION</scope>
    <source>
        <tissue evidence="16">Seedling</tissue>
    </source>
</reference>
<gene>
    <name evidence="16" type="primary">LOC107432561</name>
</gene>
<evidence type="ECO:0000256" key="4">
    <source>
        <dbReference type="ARBA" id="ARBA00022670"/>
    </source>
</evidence>